<dbReference type="GO" id="GO:0005886">
    <property type="term" value="C:plasma membrane"/>
    <property type="evidence" value="ECO:0007669"/>
    <property type="project" value="UniProtKB-SubCell"/>
</dbReference>
<feature type="transmembrane region" description="Helical" evidence="7">
    <location>
        <begin position="78"/>
        <end position="98"/>
    </location>
</feature>
<feature type="transmembrane region" description="Helical" evidence="7">
    <location>
        <begin position="20"/>
        <end position="40"/>
    </location>
</feature>
<accession>A0A3P3DG32</accession>
<evidence type="ECO:0000313" key="10">
    <source>
        <dbReference type="Proteomes" id="UP000282125"/>
    </source>
</evidence>
<dbReference type="PANTHER" id="PTHR34582">
    <property type="entry name" value="UPF0702 TRANSMEMBRANE PROTEIN YCAP"/>
    <property type="match status" value="1"/>
</dbReference>
<evidence type="ECO:0000256" key="3">
    <source>
        <dbReference type="ARBA" id="ARBA00022475"/>
    </source>
</evidence>
<dbReference type="Pfam" id="PF04239">
    <property type="entry name" value="DUF421"/>
    <property type="match status" value="1"/>
</dbReference>
<protein>
    <submittedName>
        <fullName evidence="9">DUF421 domain-containing protein</fullName>
    </submittedName>
</protein>
<keyword evidence="5 7" id="KW-1133">Transmembrane helix</keyword>
<keyword evidence="4 7" id="KW-0812">Transmembrane</keyword>
<reference evidence="9 10" key="1">
    <citation type="submission" date="2018-11" db="EMBL/GenBank/DDBJ databases">
        <title>Gemmobacter sp. nov., YIM 102744-1 draft genome.</title>
        <authorList>
            <person name="Li G."/>
            <person name="Jiang Y."/>
        </authorList>
    </citation>
    <scope>NUCLEOTIDE SEQUENCE [LARGE SCALE GENOMIC DNA]</scope>
    <source>
        <strain evidence="9 10">YIM 102744-1</strain>
    </source>
</reference>
<comment type="caution">
    <text evidence="9">The sequence shown here is derived from an EMBL/GenBank/DDBJ whole genome shotgun (WGS) entry which is preliminary data.</text>
</comment>
<evidence type="ECO:0000256" key="6">
    <source>
        <dbReference type="ARBA" id="ARBA00023136"/>
    </source>
</evidence>
<dbReference type="EMBL" id="RRAZ01000019">
    <property type="protein sequence ID" value="RRH73203.1"/>
    <property type="molecule type" value="Genomic_DNA"/>
</dbReference>
<keyword evidence="6 7" id="KW-0472">Membrane</keyword>
<organism evidence="9 10">
    <name type="scientific">Falsigemmobacter faecalis</name>
    <dbReference type="NCBI Taxonomy" id="2488730"/>
    <lineage>
        <taxon>Bacteria</taxon>
        <taxon>Pseudomonadati</taxon>
        <taxon>Pseudomonadota</taxon>
        <taxon>Alphaproteobacteria</taxon>
        <taxon>Rhodobacterales</taxon>
        <taxon>Paracoccaceae</taxon>
        <taxon>Falsigemmobacter</taxon>
    </lineage>
</organism>
<proteinExistence type="inferred from homology"/>
<dbReference type="InterPro" id="IPR023090">
    <property type="entry name" value="UPF0702_alpha/beta_dom_sf"/>
</dbReference>
<dbReference type="Proteomes" id="UP000282125">
    <property type="component" value="Unassembled WGS sequence"/>
</dbReference>
<evidence type="ECO:0000256" key="7">
    <source>
        <dbReference type="SAM" id="Phobius"/>
    </source>
</evidence>
<sequence length="232" mass="25581">MDPVLPFDLQRLFAGQHPPLFYAEILFRIAVIWIWSIALLRWIGGRSISQLSLVEFLLVIALGSAVGDAMFYAEVPLFHAMLVILMLVLLDKLIDLVIRRWRGAKALIDGEPRRLLTDGVMICDGITARQIGTAELAEMLRLRGVQNLGSLSGVWMEPSGEISLFPADRPVMGLAIVPPLEEQPSEAPGPGDTLCCRNCGSTTMTRDTEGPVCSNCRSRDLTAARAAPEWRR</sequence>
<evidence type="ECO:0000256" key="4">
    <source>
        <dbReference type="ARBA" id="ARBA00022692"/>
    </source>
</evidence>
<feature type="transmembrane region" description="Helical" evidence="7">
    <location>
        <begin position="52"/>
        <end position="72"/>
    </location>
</feature>
<evidence type="ECO:0000256" key="1">
    <source>
        <dbReference type="ARBA" id="ARBA00004651"/>
    </source>
</evidence>
<name>A0A3P3DG32_9RHOB</name>
<evidence type="ECO:0000313" key="9">
    <source>
        <dbReference type="EMBL" id="RRH73203.1"/>
    </source>
</evidence>
<gene>
    <name evidence="9" type="ORF">EG244_13365</name>
</gene>
<comment type="subcellular location">
    <subcellularLocation>
        <location evidence="1">Cell membrane</location>
        <topology evidence="1">Multi-pass membrane protein</topology>
    </subcellularLocation>
</comment>
<feature type="domain" description="YetF C-terminal" evidence="8">
    <location>
        <begin position="100"/>
        <end position="169"/>
    </location>
</feature>
<keyword evidence="3" id="KW-1003">Cell membrane</keyword>
<dbReference type="OrthoDB" id="65069at2"/>
<comment type="similarity">
    <text evidence="2">Belongs to the UPF0702 family.</text>
</comment>
<dbReference type="InterPro" id="IPR007353">
    <property type="entry name" value="DUF421"/>
</dbReference>
<keyword evidence="10" id="KW-1185">Reference proteome</keyword>
<evidence type="ECO:0000259" key="8">
    <source>
        <dbReference type="Pfam" id="PF04239"/>
    </source>
</evidence>
<dbReference type="RefSeq" id="WP_124965493.1">
    <property type="nucleotide sequence ID" value="NZ_RRAZ01000019.1"/>
</dbReference>
<evidence type="ECO:0000256" key="2">
    <source>
        <dbReference type="ARBA" id="ARBA00006448"/>
    </source>
</evidence>
<dbReference type="PANTHER" id="PTHR34582:SF6">
    <property type="entry name" value="UPF0702 TRANSMEMBRANE PROTEIN YCAP"/>
    <property type="match status" value="1"/>
</dbReference>
<evidence type="ECO:0000256" key="5">
    <source>
        <dbReference type="ARBA" id="ARBA00022989"/>
    </source>
</evidence>
<dbReference type="Gene3D" id="3.30.240.20">
    <property type="entry name" value="bsu07140 like domains"/>
    <property type="match status" value="1"/>
</dbReference>
<dbReference type="AlphaFoldDB" id="A0A3P3DG32"/>